<dbReference type="PANTHER" id="PTHR31285:SF0">
    <property type="entry name" value="NICOTINAMIDE MONONUCLEOTIDE ADENYLYLTRANSFERASE"/>
    <property type="match status" value="1"/>
</dbReference>
<dbReference type="EMBL" id="MU001671">
    <property type="protein sequence ID" value="KAF2461556.1"/>
    <property type="molecule type" value="Genomic_DNA"/>
</dbReference>
<dbReference type="GO" id="GO:0005737">
    <property type="term" value="C:cytoplasm"/>
    <property type="evidence" value="ECO:0007669"/>
    <property type="project" value="TreeGrafter"/>
</dbReference>
<dbReference type="Gene3D" id="3.40.50.620">
    <property type="entry name" value="HUPs"/>
    <property type="match status" value="1"/>
</dbReference>
<name>A0A6A6PC79_9PEZI</name>
<dbReference type="AlphaFoldDB" id="A0A6A6PC79"/>
<sequence>MALPSAALRVARARALLPRLESALQDFTTTSAEFRIIHTTPIPPSSSSDDTTTTQQQQPQQPHQPPPTLFILDSSYNPPSLAHFTLATSALLSFYSSPQTPPPPPSTHPPARLLLLFAVRNADKATAATTPAPFPHRLAMLTLFADDVSAHLSTQLGRRGSRAPPSPPPPSPAPAIDIALTSHPTYVDKTAAIAASPAYPPGTAHVHLLGHDTLTRLFSPRYYAGSALPLAALRPYFAAGHRLRVTLRPTSASAEAAPVEGEGEDEGAAQRAFVERLARGDLEPEGASRAWAAAIEVVEGEREALGVSSTAVREACRKGDWEAVGRMCSEGVSAWVREVGEYR</sequence>
<reference evidence="2" key="1">
    <citation type="journal article" date="2020" name="Stud. Mycol.">
        <title>101 Dothideomycetes genomes: a test case for predicting lifestyles and emergence of pathogens.</title>
        <authorList>
            <person name="Haridas S."/>
            <person name="Albert R."/>
            <person name="Binder M."/>
            <person name="Bloem J."/>
            <person name="Labutti K."/>
            <person name="Salamov A."/>
            <person name="Andreopoulos B."/>
            <person name="Baker S."/>
            <person name="Barry K."/>
            <person name="Bills G."/>
            <person name="Bluhm B."/>
            <person name="Cannon C."/>
            <person name="Castanera R."/>
            <person name="Culley D."/>
            <person name="Daum C."/>
            <person name="Ezra D."/>
            <person name="Gonzalez J."/>
            <person name="Henrissat B."/>
            <person name="Kuo A."/>
            <person name="Liang C."/>
            <person name="Lipzen A."/>
            <person name="Lutzoni F."/>
            <person name="Magnuson J."/>
            <person name="Mondo S."/>
            <person name="Nolan M."/>
            <person name="Ohm R."/>
            <person name="Pangilinan J."/>
            <person name="Park H.-J."/>
            <person name="Ramirez L."/>
            <person name="Alfaro M."/>
            <person name="Sun H."/>
            <person name="Tritt A."/>
            <person name="Yoshinaga Y."/>
            <person name="Zwiers L.-H."/>
            <person name="Turgeon B."/>
            <person name="Goodwin S."/>
            <person name="Spatafora J."/>
            <person name="Crous P."/>
            <person name="Grigoriev I."/>
        </authorList>
    </citation>
    <scope>NUCLEOTIDE SEQUENCE</scope>
    <source>
        <strain evidence="2">ATCC 16933</strain>
    </source>
</reference>
<evidence type="ECO:0000313" key="2">
    <source>
        <dbReference type="EMBL" id="KAF2461556.1"/>
    </source>
</evidence>
<feature type="compositionally biased region" description="Low complexity" evidence="1">
    <location>
        <begin position="39"/>
        <end position="61"/>
    </location>
</feature>
<evidence type="ECO:0000313" key="3">
    <source>
        <dbReference type="Proteomes" id="UP000799766"/>
    </source>
</evidence>
<dbReference type="GO" id="GO:0016887">
    <property type="term" value="F:ATP hydrolysis activity"/>
    <property type="evidence" value="ECO:0007669"/>
    <property type="project" value="TreeGrafter"/>
</dbReference>
<feature type="compositionally biased region" description="Pro residues" evidence="1">
    <location>
        <begin position="164"/>
        <end position="173"/>
    </location>
</feature>
<dbReference type="OrthoDB" id="5591297at2759"/>
<proteinExistence type="predicted"/>
<dbReference type="GO" id="GO:0000309">
    <property type="term" value="F:nicotinamide-nucleotide adenylyltransferase activity"/>
    <property type="evidence" value="ECO:0007669"/>
    <property type="project" value="TreeGrafter"/>
</dbReference>
<gene>
    <name evidence="2" type="ORF">BDY21DRAFT_278699</name>
</gene>
<evidence type="ECO:0008006" key="4">
    <source>
        <dbReference type="Google" id="ProtNLM"/>
    </source>
</evidence>
<organism evidence="2 3">
    <name type="scientific">Lineolata rhizophorae</name>
    <dbReference type="NCBI Taxonomy" id="578093"/>
    <lineage>
        <taxon>Eukaryota</taxon>
        <taxon>Fungi</taxon>
        <taxon>Dikarya</taxon>
        <taxon>Ascomycota</taxon>
        <taxon>Pezizomycotina</taxon>
        <taxon>Dothideomycetes</taxon>
        <taxon>Dothideomycetes incertae sedis</taxon>
        <taxon>Lineolatales</taxon>
        <taxon>Lineolataceae</taxon>
        <taxon>Lineolata</taxon>
    </lineage>
</organism>
<evidence type="ECO:0000256" key="1">
    <source>
        <dbReference type="SAM" id="MobiDB-lite"/>
    </source>
</evidence>
<dbReference type="SUPFAM" id="SSF52374">
    <property type="entry name" value="Nucleotidylyl transferase"/>
    <property type="match status" value="1"/>
</dbReference>
<dbReference type="Proteomes" id="UP000799766">
    <property type="component" value="Unassembled WGS sequence"/>
</dbReference>
<feature type="region of interest" description="Disordered" evidence="1">
    <location>
        <begin position="153"/>
        <end position="174"/>
    </location>
</feature>
<feature type="region of interest" description="Disordered" evidence="1">
    <location>
        <begin position="39"/>
        <end position="72"/>
    </location>
</feature>
<dbReference type="GO" id="GO:0005634">
    <property type="term" value="C:nucleus"/>
    <property type="evidence" value="ECO:0007669"/>
    <property type="project" value="TreeGrafter"/>
</dbReference>
<dbReference type="InterPro" id="IPR014729">
    <property type="entry name" value="Rossmann-like_a/b/a_fold"/>
</dbReference>
<dbReference type="PANTHER" id="PTHR31285">
    <property type="entry name" value="NICOTINAMIDE MONONUCLEOTIDE ADENYLYLTRANSFERASE"/>
    <property type="match status" value="1"/>
</dbReference>
<keyword evidence="3" id="KW-1185">Reference proteome</keyword>
<protein>
    <recommendedName>
        <fullName evidence="4">Nucleotidylyl transferase</fullName>
    </recommendedName>
</protein>
<accession>A0A6A6PC79</accession>